<proteinExistence type="inferred from homology"/>
<evidence type="ECO:0000313" key="3">
    <source>
        <dbReference type="EMBL" id="KAJ4954702.1"/>
    </source>
</evidence>
<dbReference type="InterPro" id="IPR007612">
    <property type="entry name" value="LOR"/>
</dbReference>
<dbReference type="EMBL" id="JAMYWD010000011">
    <property type="protein sequence ID" value="KAJ4954702.1"/>
    <property type="molecule type" value="Genomic_DNA"/>
</dbReference>
<protein>
    <submittedName>
        <fullName evidence="3">Uncharacterized protein</fullName>
    </submittedName>
</protein>
<dbReference type="PANTHER" id="PTHR31087">
    <property type="match status" value="1"/>
</dbReference>
<dbReference type="Gene3D" id="2.40.160.200">
    <property type="entry name" value="LURP1-related"/>
    <property type="match status" value="1"/>
</dbReference>
<evidence type="ECO:0000313" key="4">
    <source>
        <dbReference type="Proteomes" id="UP001141806"/>
    </source>
</evidence>
<keyword evidence="2" id="KW-1133">Transmembrane helix</keyword>
<reference evidence="3" key="1">
    <citation type="journal article" date="2023" name="Plant J.">
        <title>The genome of the king protea, Protea cynaroides.</title>
        <authorList>
            <person name="Chang J."/>
            <person name="Duong T.A."/>
            <person name="Schoeman C."/>
            <person name="Ma X."/>
            <person name="Roodt D."/>
            <person name="Barker N."/>
            <person name="Li Z."/>
            <person name="Van de Peer Y."/>
            <person name="Mizrachi E."/>
        </authorList>
    </citation>
    <scope>NUCLEOTIDE SEQUENCE</scope>
    <source>
        <tissue evidence="3">Young leaves</tissue>
    </source>
</reference>
<gene>
    <name evidence="3" type="ORF">NE237_011485</name>
</gene>
<keyword evidence="2" id="KW-0812">Transmembrane</keyword>
<dbReference type="AlphaFoldDB" id="A0A9Q0GZ78"/>
<accession>A0A9Q0GZ78</accession>
<keyword evidence="4" id="KW-1185">Reference proteome</keyword>
<feature type="transmembrane region" description="Helical" evidence="2">
    <location>
        <begin position="199"/>
        <end position="220"/>
    </location>
</feature>
<evidence type="ECO:0000256" key="2">
    <source>
        <dbReference type="SAM" id="Phobius"/>
    </source>
</evidence>
<dbReference type="SUPFAM" id="SSF54518">
    <property type="entry name" value="Tubby C-terminal domain-like"/>
    <property type="match status" value="1"/>
</dbReference>
<dbReference type="InterPro" id="IPR038595">
    <property type="entry name" value="LOR_sf"/>
</dbReference>
<dbReference type="OrthoDB" id="1876238at2759"/>
<dbReference type="Pfam" id="PF04525">
    <property type="entry name" value="LOR"/>
    <property type="match status" value="1"/>
</dbReference>
<organism evidence="3 4">
    <name type="scientific">Protea cynaroides</name>
    <dbReference type="NCBI Taxonomy" id="273540"/>
    <lineage>
        <taxon>Eukaryota</taxon>
        <taxon>Viridiplantae</taxon>
        <taxon>Streptophyta</taxon>
        <taxon>Embryophyta</taxon>
        <taxon>Tracheophyta</taxon>
        <taxon>Spermatophyta</taxon>
        <taxon>Magnoliopsida</taxon>
        <taxon>Proteales</taxon>
        <taxon>Proteaceae</taxon>
        <taxon>Protea</taxon>
    </lineage>
</organism>
<keyword evidence="2" id="KW-0472">Membrane</keyword>
<sequence length="225" mass="25984">MVLFSRGFSIRARRVSNGESFRREEKKNENCDLSNFNCTSLTVWRKSLVFNCYGFTVFDSNGNLVYRVEHYKRDRTEDIVLMDASGKAILTLHRKKRRFVENWAIFEGEAEERDGKAKKPIYWGRKHVNLLQRRKDPNVLARVFRGSSNSSENGNGGLVIEGSYEKRSCQVVDDELREVVAEIKRKDDCIHGISFGLDVFLLIVRPGFNLAFAMSLVLLLDQMFT</sequence>
<dbReference type="PANTHER" id="PTHR31087:SF14">
    <property type="entry name" value="PROTEIN LURP-ONE-RELATED 17"/>
    <property type="match status" value="1"/>
</dbReference>
<name>A0A9Q0GZ78_9MAGN</name>
<dbReference type="Proteomes" id="UP001141806">
    <property type="component" value="Unassembled WGS sequence"/>
</dbReference>
<evidence type="ECO:0000256" key="1">
    <source>
        <dbReference type="ARBA" id="ARBA00005437"/>
    </source>
</evidence>
<comment type="caution">
    <text evidence="3">The sequence shown here is derived from an EMBL/GenBank/DDBJ whole genome shotgun (WGS) entry which is preliminary data.</text>
</comment>
<dbReference type="InterPro" id="IPR025659">
    <property type="entry name" value="Tubby-like_C"/>
</dbReference>
<comment type="similarity">
    <text evidence="1">Belongs to the LOR family.</text>
</comment>